<evidence type="ECO:0000313" key="3">
    <source>
        <dbReference type="EMBL" id="CAF1484614.1"/>
    </source>
</evidence>
<evidence type="ECO:0000313" key="2">
    <source>
        <dbReference type="EMBL" id="CAF1375081.1"/>
    </source>
</evidence>
<accession>A0A815S433</accession>
<dbReference type="Proteomes" id="UP000663882">
    <property type="component" value="Unassembled WGS sequence"/>
</dbReference>
<dbReference type="Proteomes" id="UP000663864">
    <property type="component" value="Unassembled WGS sequence"/>
</dbReference>
<protein>
    <recommendedName>
        <fullName evidence="5">Secreted protein</fullName>
    </recommendedName>
</protein>
<evidence type="ECO:0000256" key="1">
    <source>
        <dbReference type="SAM" id="SignalP"/>
    </source>
</evidence>
<dbReference type="AlphaFoldDB" id="A0A815S433"/>
<name>A0A815S433_9BILA</name>
<organism evidence="3 4">
    <name type="scientific">Rotaria sordida</name>
    <dbReference type="NCBI Taxonomy" id="392033"/>
    <lineage>
        <taxon>Eukaryota</taxon>
        <taxon>Metazoa</taxon>
        <taxon>Spiralia</taxon>
        <taxon>Gnathifera</taxon>
        <taxon>Rotifera</taxon>
        <taxon>Eurotatoria</taxon>
        <taxon>Bdelloidea</taxon>
        <taxon>Philodinida</taxon>
        <taxon>Philodinidae</taxon>
        <taxon>Rotaria</taxon>
    </lineage>
</organism>
<evidence type="ECO:0000313" key="4">
    <source>
        <dbReference type="Proteomes" id="UP000663882"/>
    </source>
</evidence>
<keyword evidence="1" id="KW-0732">Signal</keyword>
<sequence length="80" mass="8711">MFVLVLVVAFVLVHSTHSYYVCNCYCPSRTSFVGTALSFTCSTSACSTACLGNFVHKKPCSSPLKTYGTCKKGFKRSIKP</sequence>
<comment type="caution">
    <text evidence="3">The sequence shown here is derived from an EMBL/GenBank/DDBJ whole genome shotgun (WGS) entry which is preliminary data.</text>
</comment>
<reference evidence="3" key="1">
    <citation type="submission" date="2021-02" db="EMBL/GenBank/DDBJ databases">
        <authorList>
            <person name="Nowell W R."/>
        </authorList>
    </citation>
    <scope>NUCLEOTIDE SEQUENCE</scope>
</reference>
<proteinExistence type="predicted"/>
<feature type="chain" id="PRO_5036228784" description="Secreted protein" evidence="1">
    <location>
        <begin position="19"/>
        <end position="80"/>
    </location>
</feature>
<dbReference type="EMBL" id="CAJNOO010008681">
    <property type="protein sequence ID" value="CAF1484614.1"/>
    <property type="molecule type" value="Genomic_DNA"/>
</dbReference>
<evidence type="ECO:0008006" key="5">
    <source>
        <dbReference type="Google" id="ProtNLM"/>
    </source>
</evidence>
<gene>
    <name evidence="3" type="ORF">RFH988_LOCUS38146</name>
    <name evidence="2" type="ORF">ZHD862_LOCUS31810</name>
</gene>
<dbReference type="EMBL" id="CAJNOT010003279">
    <property type="protein sequence ID" value="CAF1375081.1"/>
    <property type="molecule type" value="Genomic_DNA"/>
</dbReference>
<feature type="signal peptide" evidence="1">
    <location>
        <begin position="1"/>
        <end position="18"/>
    </location>
</feature>